<dbReference type="KEGG" id="wna:KA717_01045"/>
<gene>
    <name evidence="1" type="ORF">KA717_01045</name>
</gene>
<organism evidence="1">
    <name type="scientific">Woronichinia naegeliana WA131</name>
    <dbReference type="NCBI Taxonomy" id="2824559"/>
    <lineage>
        <taxon>Bacteria</taxon>
        <taxon>Bacillati</taxon>
        <taxon>Cyanobacteriota</taxon>
        <taxon>Cyanophyceae</taxon>
        <taxon>Synechococcales</taxon>
        <taxon>Coelosphaeriaceae</taxon>
        <taxon>Woronichinia</taxon>
    </lineage>
</organism>
<dbReference type="InterPro" id="IPR035093">
    <property type="entry name" value="RelE/ParE_toxin_dom_sf"/>
</dbReference>
<evidence type="ECO:0000313" key="1">
    <source>
        <dbReference type="EMBL" id="UXE61603.1"/>
    </source>
</evidence>
<name>A0A977PWV2_9CYAN</name>
<dbReference type="PANTHER" id="PTHR38813:SF1">
    <property type="entry name" value="TOXIN RELE1-RELATED"/>
    <property type="match status" value="1"/>
</dbReference>
<dbReference type="AlphaFoldDB" id="A0A977PWV2"/>
<dbReference type="Gene3D" id="3.30.2310.20">
    <property type="entry name" value="RelE-like"/>
    <property type="match status" value="1"/>
</dbReference>
<reference evidence="1" key="1">
    <citation type="submission" date="2021-04" db="EMBL/GenBank/DDBJ databases">
        <title>Genome sequence of Woronichinia naegeliana from Washington state freshwater lake bloom.</title>
        <authorList>
            <person name="Dreher T.W."/>
        </authorList>
    </citation>
    <scope>NUCLEOTIDE SEQUENCE</scope>
    <source>
        <strain evidence="1">WA131</strain>
    </source>
</reference>
<dbReference type="Proteomes" id="UP001065613">
    <property type="component" value="Chromosome"/>
</dbReference>
<accession>A0A977PWV2</accession>
<dbReference type="SUPFAM" id="SSF143011">
    <property type="entry name" value="RelE-like"/>
    <property type="match status" value="1"/>
</dbReference>
<dbReference type="PANTHER" id="PTHR38813">
    <property type="match status" value="1"/>
</dbReference>
<dbReference type="EMBL" id="CP073041">
    <property type="protein sequence ID" value="UXE61603.1"/>
    <property type="molecule type" value="Genomic_DNA"/>
</dbReference>
<dbReference type="InterPro" id="IPR052747">
    <property type="entry name" value="TA_system_RelE_toxin"/>
</dbReference>
<proteinExistence type="predicted"/>
<sequence>MKLVLSKNAIKFLKKISVKESEKIKNKISFLLSLSEKSESIIYEELDVKPLKGDWEGFSRLRIGKVRVIFTVDLMQDELLIYAIDFRGDIY</sequence>
<protein>
    <submittedName>
        <fullName evidence="1">Type II toxin-antitoxin system RelE/ParE family toxin</fullName>
    </submittedName>
</protein>